<evidence type="ECO:0000313" key="2">
    <source>
        <dbReference type="EMBL" id="VAW05756.1"/>
    </source>
</evidence>
<gene>
    <name evidence="2" type="ORF">MNBD_ALPHA05-518</name>
</gene>
<protein>
    <recommendedName>
        <fullName evidence="1">SnoaL-like domain-containing protein</fullName>
    </recommendedName>
</protein>
<sequence length="165" mass="17969">MMTLSKMVSMPIAIAALVLFASSALFAHEGEHNDGPFSSSEPAVSEINAVLTGYASEVAKSNVDGMANYVIQSDAFSIIEGSHANWGWADYRDNHLKPEFSSDKFKITAFNISDIRVSVAGDVAYATFKSKIEFTLDGEAKSNDGMDTAILVKTKDGWRIRHMHS</sequence>
<evidence type="ECO:0000259" key="1">
    <source>
        <dbReference type="Pfam" id="PF13474"/>
    </source>
</evidence>
<dbReference type="Gene3D" id="3.10.450.50">
    <property type="match status" value="1"/>
</dbReference>
<organism evidence="2">
    <name type="scientific">hydrothermal vent metagenome</name>
    <dbReference type="NCBI Taxonomy" id="652676"/>
    <lineage>
        <taxon>unclassified sequences</taxon>
        <taxon>metagenomes</taxon>
        <taxon>ecological metagenomes</taxon>
    </lineage>
</organism>
<dbReference type="EMBL" id="UOEH01000484">
    <property type="protein sequence ID" value="VAW05756.1"/>
    <property type="molecule type" value="Genomic_DNA"/>
</dbReference>
<dbReference type="Pfam" id="PF13474">
    <property type="entry name" value="SnoaL_3"/>
    <property type="match status" value="1"/>
</dbReference>
<dbReference type="InterPro" id="IPR032710">
    <property type="entry name" value="NTF2-like_dom_sf"/>
</dbReference>
<name>A0A3B0TFJ7_9ZZZZ</name>
<reference evidence="2" key="1">
    <citation type="submission" date="2018-06" db="EMBL/GenBank/DDBJ databases">
        <authorList>
            <person name="Zhirakovskaya E."/>
        </authorList>
    </citation>
    <scope>NUCLEOTIDE SEQUENCE</scope>
</reference>
<proteinExistence type="predicted"/>
<dbReference type="InterPro" id="IPR037401">
    <property type="entry name" value="SnoaL-like"/>
</dbReference>
<dbReference type="SUPFAM" id="SSF54427">
    <property type="entry name" value="NTF2-like"/>
    <property type="match status" value="1"/>
</dbReference>
<dbReference type="AlphaFoldDB" id="A0A3B0TFJ7"/>
<accession>A0A3B0TFJ7</accession>
<feature type="domain" description="SnoaL-like" evidence="1">
    <location>
        <begin position="47"/>
        <end position="165"/>
    </location>
</feature>